<evidence type="ECO:0000256" key="2">
    <source>
        <dbReference type="ARBA" id="ARBA00022692"/>
    </source>
</evidence>
<comment type="caution">
    <text evidence="6">The sequence shown here is derived from an EMBL/GenBank/DDBJ whole genome shotgun (WGS) entry which is preliminary data.</text>
</comment>
<dbReference type="Proteomes" id="UP000593564">
    <property type="component" value="Unassembled WGS sequence"/>
</dbReference>
<comment type="subcellular location">
    <subcellularLocation>
        <location evidence="1">Membrane</location>
        <topology evidence="1">Multi-pass membrane protein</topology>
    </subcellularLocation>
</comment>
<dbReference type="GO" id="GO:0016020">
    <property type="term" value="C:membrane"/>
    <property type="evidence" value="ECO:0007669"/>
    <property type="project" value="UniProtKB-SubCell"/>
</dbReference>
<gene>
    <name evidence="6" type="ORF">HYC85_004418</name>
</gene>
<keyword evidence="4" id="KW-0472">Membrane</keyword>
<keyword evidence="3" id="KW-1133">Transmembrane helix</keyword>
<feature type="compositionally biased region" description="Basic and acidic residues" evidence="5">
    <location>
        <begin position="105"/>
        <end position="124"/>
    </location>
</feature>
<feature type="region of interest" description="Disordered" evidence="5">
    <location>
        <begin position="102"/>
        <end position="172"/>
    </location>
</feature>
<organism evidence="6 7">
    <name type="scientific">Camellia sinensis</name>
    <name type="common">Tea plant</name>
    <name type="synonym">Thea sinensis</name>
    <dbReference type="NCBI Taxonomy" id="4442"/>
    <lineage>
        <taxon>Eukaryota</taxon>
        <taxon>Viridiplantae</taxon>
        <taxon>Streptophyta</taxon>
        <taxon>Embryophyta</taxon>
        <taxon>Tracheophyta</taxon>
        <taxon>Spermatophyta</taxon>
        <taxon>Magnoliopsida</taxon>
        <taxon>eudicotyledons</taxon>
        <taxon>Gunneridae</taxon>
        <taxon>Pentapetalae</taxon>
        <taxon>asterids</taxon>
        <taxon>Ericales</taxon>
        <taxon>Theaceae</taxon>
        <taxon>Camellia</taxon>
    </lineage>
</organism>
<evidence type="ECO:0000256" key="3">
    <source>
        <dbReference type="ARBA" id="ARBA00022989"/>
    </source>
</evidence>
<evidence type="ECO:0000313" key="6">
    <source>
        <dbReference type="EMBL" id="KAF5957193.1"/>
    </source>
</evidence>
<sequence>MYVGPINIRAIPDDCITFTADCLKETTGASMNPVRTLGPAIAANNYKAYGSTSLLQSSGRWLGQMATHMTGHQRHTASEDDHRLKTLVRSPIRRHGNDIYSTQVNKDKDKTAGMENEHSEKNAEEISNSVFGGGSGRLEEAKLVGDLFGGAGGEGDDGSEPDGPAAEEGIAS</sequence>
<evidence type="ECO:0000313" key="7">
    <source>
        <dbReference type="Proteomes" id="UP000593564"/>
    </source>
</evidence>
<reference evidence="6 7" key="2">
    <citation type="submission" date="2020-07" db="EMBL/GenBank/DDBJ databases">
        <title>Genome assembly of wild tea tree DASZ reveals pedigree and selection history of tea varieties.</title>
        <authorList>
            <person name="Zhang W."/>
        </authorList>
    </citation>
    <scope>NUCLEOTIDE SEQUENCE [LARGE SCALE GENOMIC DNA]</scope>
    <source>
        <strain evidence="7">cv. G240</strain>
        <tissue evidence="6">Leaf</tissue>
    </source>
</reference>
<dbReference type="AlphaFoldDB" id="A0A7J7HWI2"/>
<keyword evidence="7" id="KW-1185">Reference proteome</keyword>
<proteinExistence type="predicted"/>
<dbReference type="EMBL" id="JACBKZ010000002">
    <property type="protein sequence ID" value="KAF5957193.1"/>
    <property type="molecule type" value="Genomic_DNA"/>
</dbReference>
<protein>
    <submittedName>
        <fullName evidence="6">Uncharacterized protein</fullName>
    </submittedName>
</protein>
<name>A0A7J7HWI2_CAMSI</name>
<dbReference type="SUPFAM" id="SSF81338">
    <property type="entry name" value="Aquaporin-like"/>
    <property type="match status" value="1"/>
</dbReference>
<keyword evidence="2" id="KW-0812">Transmembrane</keyword>
<evidence type="ECO:0000256" key="1">
    <source>
        <dbReference type="ARBA" id="ARBA00004141"/>
    </source>
</evidence>
<evidence type="ECO:0000256" key="4">
    <source>
        <dbReference type="ARBA" id="ARBA00023136"/>
    </source>
</evidence>
<evidence type="ECO:0000256" key="5">
    <source>
        <dbReference type="SAM" id="MobiDB-lite"/>
    </source>
</evidence>
<accession>A0A7J7HWI2</accession>
<dbReference type="InterPro" id="IPR023271">
    <property type="entry name" value="Aquaporin-like"/>
</dbReference>
<reference evidence="7" key="1">
    <citation type="journal article" date="2020" name="Nat. Commun.">
        <title>Genome assembly of wild tea tree DASZ reveals pedigree and selection history of tea varieties.</title>
        <authorList>
            <person name="Zhang W."/>
            <person name="Zhang Y."/>
            <person name="Qiu H."/>
            <person name="Guo Y."/>
            <person name="Wan H."/>
            <person name="Zhang X."/>
            <person name="Scossa F."/>
            <person name="Alseekh S."/>
            <person name="Zhang Q."/>
            <person name="Wang P."/>
            <person name="Xu L."/>
            <person name="Schmidt M.H."/>
            <person name="Jia X."/>
            <person name="Li D."/>
            <person name="Zhu A."/>
            <person name="Guo F."/>
            <person name="Chen W."/>
            <person name="Ni D."/>
            <person name="Usadel B."/>
            <person name="Fernie A.R."/>
            <person name="Wen W."/>
        </authorList>
    </citation>
    <scope>NUCLEOTIDE SEQUENCE [LARGE SCALE GENOMIC DNA]</scope>
    <source>
        <strain evidence="7">cv. G240</strain>
    </source>
</reference>